<evidence type="ECO:0008006" key="3">
    <source>
        <dbReference type="Google" id="ProtNLM"/>
    </source>
</evidence>
<organism evidence="1 2">
    <name type="scientific">Ancylostoma ceylanicum</name>
    <dbReference type="NCBI Taxonomy" id="53326"/>
    <lineage>
        <taxon>Eukaryota</taxon>
        <taxon>Metazoa</taxon>
        <taxon>Ecdysozoa</taxon>
        <taxon>Nematoda</taxon>
        <taxon>Chromadorea</taxon>
        <taxon>Rhabditida</taxon>
        <taxon>Rhabditina</taxon>
        <taxon>Rhabditomorpha</taxon>
        <taxon>Strongyloidea</taxon>
        <taxon>Ancylostomatidae</taxon>
        <taxon>Ancylostomatinae</taxon>
        <taxon>Ancylostoma</taxon>
    </lineage>
</organism>
<proteinExistence type="predicted"/>
<protein>
    <recommendedName>
        <fullName evidence="3">Calponin-homology (CH) domain-containing protein</fullName>
    </recommendedName>
</protein>
<dbReference type="SUPFAM" id="SSF116907">
    <property type="entry name" value="Hook domain"/>
    <property type="match status" value="1"/>
</dbReference>
<dbReference type="OrthoDB" id="10254988at2759"/>
<dbReference type="Gene3D" id="1.10.418.10">
    <property type="entry name" value="Calponin-like domain"/>
    <property type="match status" value="1"/>
</dbReference>
<gene>
    <name evidence="1" type="primary">Acey_s0158.g3232</name>
    <name evidence="1" type="ORF">Y032_0158g3232</name>
</gene>
<reference evidence="2" key="1">
    <citation type="journal article" date="2015" name="Nat. Genet.">
        <title>The genome and transcriptome of the zoonotic hookworm Ancylostoma ceylanicum identify infection-specific gene families.</title>
        <authorList>
            <person name="Schwarz E.M."/>
            <person name="Hu Y."/>
            <person name="Antoshechkin I."/>
            <person name="Miller M.M."/>
            <person name="Sternberg P.W."/>
            <person name="Aroian R.V."/>
        </authorList>
    </citation>
    <scope>NUCLEOTIDE SEQUENCE</scope>
    <source>
        <strain evidence="2">HY135</strain>
    </source>
</reference>
<name>A0A016SZ38_9BILA</name>
<comment type="caution">
    <text evidence="1">The sequence shown here is derived from an EMBL/GenBank/DDBJ whole genome shotgun (WGS) entry which is preliminary data.</text>
</comment>
<dbReference type="AlphaFoldDB" id="A0A016SZ38"/>
<dbReference type="Proteomes" id="UP000024635">
    <property type="component" value="Unassembled WGS sequence"/>
</dbReference>
<accession>A0A016SZ38</accession>
<keyword evidence="2" id="KW-1185">Reference proteome</keyword>
<sequence>MNERQFWEHPLGSWLNDVAFGNSPVVEEKKWRSPKRTDLPVEYAELCDGVLLSVLFHQIDPSSVDVVSPREVRQCEQDQLAKQRLFGALIEAIRKLYKRRLRQLIVLSPPDILAIVRNPRPDKLGAFPVVSG</sequence>
<dbReference type="EMBL" id="JARK01001494">
    <property type="protein sequence ID" value="EYB95549.1"/>
    <property type="molecule type" value="Genomic_DNA"/>
</dbReference>
<dbReference type="InterPro" id="IPR036872">
    <property type="entry name" value="CH_dom_sf"/>
</dbReference>
<evidence type="ECO:0000313" key="1">
    <source>
        <dbReference type="EMBL" id="EYB95549.1"/>
    </source>
</evidence>
<evidence type="ECO:0000313" key="2">
    <source>
        <dbReference type="Proteomes" id="UP000024635"/>
    </source>
</evidence>